<dbReference type="PROSITE" id="PS51257">
    <property type="entry name" value="PROKAR_LIPOPROTEIN"/>
    <property type="match status" value="1"/>
</dbReference>
<dbReference type="EMBL" id="CP011454">
    <property type="protein sequence ID" value="AMW06581.1"/>
    <property type="molecule type" value="Genomic_DNA"/>
</dbReference>
<reference evidence="2 3" key="2">
    <citation type="journal article" date="2016" name="Environ. Microbiol. Rep.">
        <title>Metagenomic evidence for the presence of phototrophic Gemmatimonadetes bacteria in diverse environments.</title>
        <authorList>
            <person name="Zeng Y."/>
            <person name="Baumbach J."/>
            <person name="Barbosa E.G."/>
            <person name="Azevedo V."/>
            <person name="Zhang C."/>
            <person name="Koblizek M."/>
        </authorList>
    </citation>
    <scope>NUCLEOTIDE SEQUENCE [LARGE SCALE GENOMIC DNA]</scope>
    <source>
        <strain evidence="2 3">AP64</strain>
    </source>
</reference>
<gene>
    <name evidence="2" type="ORF">GEMMAAP_05550</name>
</gene>
<dbReference type="Proteomes" id="UP000076404">
    <property type="component" value="Chromosome"/>
</dbReference>
<feature type="domain" description="DUF6265" evidence="1">
    <location>
        <begin position="16"/>
        <end position="121"/>
    </location>
</feature>
<accession>A0A143BQ42</accession>
<dbReference type="KEGG" id="gph:GEMMAAP_05550"/>
<organism evidence="2 3">
    <name type="scientific">Gemmatimonas phototrophica</name>
    <dbReference type="NCBI Taxonomy" id="1379270"/>
    <lineage>
        <taxon>Bacteria</taxon>
        <taxon>Pseudomonadati</taxon>
        <taxon>Gemmatimonadota</taxon>
        <taxon>Gemmatimonadia</taxon>
        <taxon>Gemmatimonadales</taxon>
        <taxon>Gemmatimonadaceae</taxon>
        <taxon>Gemmatimonas</taxon>
    </lineage>
</organism>
<evidence type="ECO:0000313" key="3">
    <source>
        <dbReference type="Proteomes" id="UP000076404"/>
    </source>
</evidence>
<name>A0A143BQ42_9BACT</name>
<keyword evidence="3" id="KW-1185">Reference proteome</keyword>
<protein>
    <recommendedName>
        <fullName evidence="1">DUF6265 domain-containing protein</fullName>
    </recommendedName>
</protein>
<dbReference type="eggNOG" id="ENOG503339H">
    <property type="taxonomic scope" value="Bacteria"/>
</dbReference>
<dbReference type="STRING" id="1379270.GEMMAAP_05550"/>
<evidence type="ECO:0000313" key="2">
    <source>
        <dbReference type="EMBL" id="AMW06581.1"/>
    </source>
</evidence>
<dbReference type="InterPro" id="IPR046232">
    <property type="entry name" value="DUF6265"/>
</dbReference>
<dbReference type="AlphaFoldDB" id="A0A143BQ42"/>
<dbReference type="Pfam" id="PF19780">
    <property type="entry name" value="DUF6265"/>
    <property type="match status" value="1"/>
</dbReference>
<proteinExistence type="predicted"/>
<sequence length="141" mass="15559">MRLDGLKRDAVTGLGWMAGCWQQRNGTRVTDEQWMHPAGGSMIGMSRTVAGDRMRAWEALRIVEEEGRVVYVAQPGGGPATRFAASHLSDTLAVFGNPAHDFPQRIAYRRVGADSMVASISAVRNGNEQRMDIPMRRIVCE</sequence>
<evidence type="ECO:0000259" key="1">
    <source>
        <dbReference type="Pfam" id="PF19780"/>
    </source>
</evidence>
<reference evidence="2 3" key="1">
    <citation type="journal article" date="2014" name="Proc. Natl. Acad. Sci. U.S.A.">
        <title>Functional type 2 photosynthetic reaction centers found in the rare bacterial phylum Gemmatimonadetes.</title>
        <authorList>
            <person name="Zeng Y."/>
            <person name="Feng F."/>
            <person name="Medova H."/>
            <person name="Dean J."/>
            <person name="Koblizek M."/>
        </authorList>
    </citation>
    <scope>NUCLEOTIDE SEQUENCE [LARGE SCALE GENOMIC DNA]</scope>
    <source>
        <strain evidence="2 3">AP64</strain>
    </source>
</reference>